<dbReference type="GO" id="GO:0006013">
    <property type="term" value="P:mannose metabolic process"/>
    <property type="evidence" value="ECO:0007669"/>
    <property type="project" value="InterPro"/>
</dbReference>
<dbReference type="InterPro" id="IPR050843">
    <property type="entry name" value="Glycosyl_Hydrlase_38"/>
</dbReference>
<dbReference type="AlphaFoldDB" id="A0A7S4N8T3"/>
<dbReference type="Pfam" id="PF07748">
    <property type="entry name" value="Glyco_hydro_38C"/>
    <property type="match status" value="1"/>
</dbReference>
<proteinExistence type="predicted"/>
<dbReference type="Gene3D" id="2.70.98.30">
    <property type="entry name" value="Golgi alpha-mannosidase II, domain 4"/>
    <property type="match status" value="1"/>
</dbReference>
<gene>
    <name evidence="2" type="ORF">OAUR00152_LOCUS32397</name>
</gene>
<dbReference type="GO" id="GO:0030246">
    <property type="term" value="F:carbohydrate binding"/>
    <property type="evidence" value="ECO:0007669"/>
    <property type="project" value="InterPro"/>
</dbReference>
<dbReference type="SUPFAM" id="SSF74650">
    <property type="entry name" value="Galactose mutarotase-like"/>
    <property type="match status" value="1"/>
</dbReference>
<reference evidence="2" key="1">
    <citation type="submission" date="2021-01" db="EMBL/GenBank/DDBJ databases">
        <authorList>
            <person name="Corre E."/>
            <person name="Pelletier E."/>
            <person name="Niang G."/>
            <person name="Scheremetjew M."/>
            <person name="Finn R."/>
            <person name="Kale V."/>
            <person name="Holt S."/>
            <person name="Cochrane G."/>
            <person name="Meng A."/>
            <person name="Brown T."/>
            <person name="Cohen L."/>
        </authorList>
    </citation>
    <scope>NUCLEOTIDE SEQUENCE</scope>
    <source>
        <strain evidence="2">Isolate 1302-5</strain>
    </source>
</reference>
<dbReference type="Gene3D" id="2.60.40.1360">
    <property type="match status" value="1"/>
</dbReference>
<name>A0A7S4N8T3_9STRA</name>
<sequence length="428" mass="47591">MTRVTSASDDDDDDGSFDLDVKMTFGYYTSFDSDETHHSNSGAYLFRPRTPDERLRAFIPDPTKSWAFRSDLVTEVHVGFDVPWMKQITRLRKGQPYVEVEYTVGPIPIDDGVGKEIVARYDSGIQSRGVLYTDSNGREFVQRKRGYRPTWELKEYEPVAGNYYPVNAAAYVEDEDKDDDDDDDDDHRASMAVLVDRSQGGASLSDGSIELMIQRRVLADDGRGVGEPLNETVGGVTPYPPYGDASRRGEGIVVKGVHRILVGEGGSGARLARSLMDRTWSPPHVFAASSVAASSDNVLFKRPGFSAFGGDLPENVMVITHSLVEKMGSVMTFLVRFAHQYAKGEDERLSKPARIDLNKFYGDDFVRVSIAEKTLSGNQDYDQWAKRRLRWKKGGGGVLPTAAAGDDEWIVELNPMEIKTYLIELSAV</sequence>
<evidence type="ECO:0000313" key="2">
    <source>
        <dbReference type="EMBL" id="CAE2271695.1"/>
    </source>
</evidence>
<protein>
    <recommendedName>
        <fullName evidence="1">Glycosyl hydrolase family 38 C-terminal domain-containing protein</fullName>
    </recommendedName>
</protein>
<evidence type="ECO:0000259" key="1">
    <source>
        <dbReference type="Pfam" id="PF07748"/>
    </source>
</evidence>
<dbReference type="EMBL" id="HBKQ01046924">
    <property type="protein sequence ID" value="CAE2271695.1"/>
    <property type="molecule type" value="Transcribed_RNA"/>
</dbReference>
<dbReference type="PANTHER" id="PTHR11607:SF3">
    <property type="entry name" value="LYSOSOMAL ALPHA-MANNOSIDASE"/>
    <property type="match status" value="1"/>
</dbReference>
<feature type="domain" description="Glycosyl hydrolase family 38 C-terminal" evidence="1">
    <location>
        <begin position="19"/>
        <end position="223"/>
    </location>
</feature>
<dbReference type="GO" id="GO:0004559">
    <property type="term" value="F:alpha-mannosidase activity"/>
    <property type="evidence" value="ECO:0007669"/>
    <property type="project" value="InterPro"/>
</dbReference>
<organism evidence="2">
    <name type="scientific">Odontella aurita</name>
    <dbReference type="NCBI Taxonomy" id="265563"/>
    <lineage>
        <taxon>Eukaryota</taxon>
        <taxon>Sar</taxon>
        <taxon>Stramenopiles</taxon>
        <taxon>Ochrophyta</taxon>
        <taxon>Bacillariophyta</taxon>
        <taxon>Mediophyceae</taxon>
        <taxon>Biddulphiophycidae</taxon>
        <taxon>Eupodiscales</taxon>
        <taxon>Odontellaceae</taxon>
        <taxon>Odontella</taxon>
    </lineage>
</organism>
<dbReference type="InterPro" id="IPR011682">
    <property type="entry name" value="Glyco_hydro_38_C"/>
</dbReference>
<dbReference type="InterPro" id="IPR011013">
    <property type="entry name" value="Gal_mutarotase_sf_dom"/>
</dbReference>
<dbReference type="PANTHER" id="PTHR11607">
    <property type="entry name" value="ALPHA-MANNOSIDASE"/>
    <property type="match status" value="1"/>
</dbReference>
<accession>A0A7S4N8T3</accession>